<gene>
    <name evidence="2" type="ORF">EV211_12932</name>
</gene>
<dbReference type="AlphaFoldDB" id="A0A4R6PYY7"/>
<keyword evidence="3" id="KW-1185">Reference proteome</keyword>
<feature type="transmembrane region" description="Helical" evidence="1">
    <location>
        <begin position="39"/>
        <end position="57"/>
    </location>
</feature>
<keyword evidence="1" id="KW-1133">Transmembrane helix</keyword>
<name>A0A4R6PYY7_9FIRM</name>
<comment type="caution">
    <text evidence="2">The sequence shown here is derived from an EMBL/GenBank/DDBJ whole genome shotgun (WGS) entry which is preliminary data.</text>
</comment>
<evidence type="ECO:0000313" key="2">
    <source>
        <dbReference type="EMBL" id="TDP51854.1"/>
    </source>
</evidence>
<keyword evidence="1" id="KW-0472">Membrane</keyword>
<accession>A0A4R6PYY7</accession>
<proteinExistence type="predicted"/>
<sequence length="60" mass="6462">MSKNNKTKVQSIFVLSLIATVLAIIATVTDGLIPMRAVMYFVIPSAAISMALAFSIMRSD</sequence>
<feature type="transmembrane region" description="Helical" evidence="1">
    <location>
        <begin position="12"/>
        <end position="33"/>
    </location>
</feature>
<organism evidence="2 3">
    <name type="scientific">Aminicella lysinilytica</name>
    <dbReference type="NCBI Taxonomy" id="433323"/>
    <lineage>
        <taxon>Bacteria</taxon>
        <taxon>Bacillati</taxon>
        <taxon>Bacillota</taxon>
        <taxon>Clostridia</taxon>
        <taxon>Peptostreptococcales</taxon>
        <taxon>Anaerovoracaceae</taxon>
        <taxon>Aminicella</taxon>
    </lineage>
</organism>
<dbReference type="Proteomes" id="UP000295500">
    <property type="component" value="Unassembled WGS sequence"/>
</dbReference>
<keyword evidence="1" id="KW-0812">Transmembrane</keyword>
<dbReference type="EMBL" id="SNXO01000029">
    <property type="protein sequence ID" value="TDP51854.1"/>
    <property type="molecule type" value="Genomic_DNA"/>
</dbReference>
<evidence type="ECO:0000313" key="3">
    <source>
        <dbReference type="Proteomes" id="UP000295500"/>
    </source>
</evidence>
<evidence type="ECO:0000256" key="1">
    <source>
        <dbReference type="SAM" id="Phobius"/>
    </source>
</evidence>
<protein>
    <submittedName>
        <fullName evidence="2">Uncharacterized protein</fullName>
    </submittedName>
</protein>
<reference evidence="2 3" key="1">
    <citation type="submission" date="2019-03" db="EMBL/GenBank/DDBJ databases">
        <title>Genomic Encyclopedia of Type Strains, Phase IV (KMG-IV): sequencing the most valuable type-strain genomes for metagenomic binning, comparative biology and taxonomic classification.</title>
        <authorList>
            <person name="Goeker M."/>
        </authorList>
    </citation>
    <scope>NUCLEOTIDE SEQUENCE [LARGE SCALE GENOMIC DNA]</scope>
    <source>
        <strain evidence="2 3">DSM 28287</strain>
    </source>
</reference>
<dbReference type="RefSeq" id="WP_133528912.1">
    <property type="nucleotide sequence ID" value="NZ_SNXO01000029.1"/>
</dbReference>